<evidence type="ECO:0000313" key="3">
    <source>
        <dbReference type="Proteomes" id="UP000584824"/>
    </source>
</evidence>
<sequence length="355" mass="39579">MTTIQSLRILIVADFARSKAQRTFFSVERKLANGFIRLGHNVVCFSDRDTARESSFFGSSKHGSGKMNTRLIETAEQYQPHIILVGHADLISGTTYSALRDKVRGVRLAQFNVDPTFRPETMATFAQRTAWVDKSFITTADSEAIAAIQPPASNVHFFPNPVDSSVETGRVFEKDRESLELDLLFLGTGIGTRNEQLDALDSRLPENVRRRFSGGIHGSPRISGCAFLRALETAAQNLNTPIDDRRPEAFLYSSDRIALLLGQGTLVHTSAAAHLETLYEDGLVIFSSREELAENVIALTKDDERRRAIAAKGWQIAHSRTNGTRIAKYMLETLLEKTLSEDYGWPTRELSSSRK</sequence>
<comment type="caution">
    <text evidence="2">The sequence shown here is derived from an EMBL/GenBank/DDBJ whole genome shotgun (WGS) entry which is preliminary data.</text>
</comment>
<accession>A0A7W6P3E9</accession>
<evidence type="ECO:0000313" key="2">
    <source>
        <dbReference type="EMBL" id="MBB4104784.1"/>
    </source>
</evidence>
<protein>
    <submittedName>
        <fullName evidence="2">DNA-binding transcriptional ArsR family regulator</fullName>
    </submittedName>
</protein>
<dbReference type="InterPro" id="IPR055259">
    <property type="entry name" value="YkvP/CgeB_Glyco_trans-like"/>
</dbReference>
<dbReference type="Proteomes" id="UP000584824">
    <property type="component" value="Unassembled WGS sequence"/>
</dbReference>
<proteinExistence type="predicted"/>
<reference evidence="2 3" key="1">
    <citation type="submission" date="2020-08" db="EMBL/GenBank/DDBJ databases">
        <title>Genomic Encyclopedia of Type Strains, Phase IV (KMG-IV): sequencing the most valuable type-strain genomes for metagenomic binning, comparative biology and taxonomic classification.</title>
        <authorList>
            <person name="Goeker M."/>
        </authorList>
    </citation>
    <scope>NUCLEOTIDE SEQUENCE [LARGE SCALE GENOMIC DNA]</scope>
    <source>
        <strain evidence="2 3">DSM 26385</strain>
    </source>
</reference>
<dbReference type="Pfam" id="PF13524">
    <property type="entry name" value="Glyco_trans_1_2"/>
    <property type="match status" value="1"/>
</dbReference>
<keyword evidence="2" id="KW-0238">DNA-binding</keyword>
<dbReference type="EMBL" id="JACIDU010000014">
    <property type="protein sequence ID" value="MBB4104784.1"/>
    <property type="molecule type" value="Genomic_DNA"/>
</dbReference>
<dbReference type="RefSeq" id="WP_183793854.1">
    <property type="nucleotide sequence ID" value="NZ_JACIDU010000014.1"/>
</dbReference>
<name>A0A7W6P3E9_9HYPH</name>
<dbReference type="AlphaFoldDB" id="A0A7W6P3E9"/>
<feature type="domain" description="Spore protein YkvP/CgeB glycosyl transferase-like" evidence="1">
    <location>
        <begin position="216"/>
        <end position="331"/>
    </location>
</feature>
<organism evidence="2 3">
    <name type="scientific">Allorhizobium borbori</name>
    <dbReference type="NCBI Taxonomy" id="485907"/>
    <lineage>
        <taxon>Bacteria</taxon>
        <taxon>Pseudomonadati</taxon>
        <taxon>Pseudomonadota</taxon>
        <taxon>Alphaproteobacteria</taxon>
        <taxon>Hyphomicrobiales</taxon>
        <taxon>Rhizobiaceae</taxon>
        <taxon>Rhizobium/Agrobacterium group</taxon>
        <taxon>Allorhizobium</taxon>
    </lineage>
</organism>
<gene>
    <name evidence="2" type="ORF">GGQ66_003363</name>
</gene>
<evidence type="ECO:0000259" key="1">
    <source>
        <dbReference type="Pfam" id="PF13524"/>
    </source>
</evidence>
<dbReference type="GO" id="GO:0003677">
    <property type="term" value="F:DNA binding"/>
    <property type="evidence" value="ECO:0007669"/>
    <property type="project" value="UniProtKB-KW"/>
</dbReference>
<keyword evidence="3" id="KW-1185">Reference proteome</keyword>